<reference evidence="3" key="1">
    <citation type="journal article" date="2019" name="Int. J. Syst. Evol. Microbiol.">
        <title>The Global Catalogue of Microorganisms (GCM) 10K type strain sequencing project: providing services to taxonomists for standard genome sequencing and annotation.</title>
        <authorList>
            <consortium name="The Broad Institute Genomics Platform"/>
            <consortium name="The Broad Institute Genome Sequencing Center for Infectious Disease"/>
            <person name="Wu L."/>
            <person name="Ma J."/>
        </authorList>
    </citation>
    <scope>NUCLEOTIDE SEQUENCE [LARGE SCALE GENOMIC DNA]</scope>
    <source>
        <strain evidence="3">CGMCC 4.7367</strain>
    </source>
</reference>
<sequence>MELDRLPRGRVRRPVPRYYYSGADRPNDDSTTRLPTHNRWSDPFPSFGTPAEGTIRREQVGSPALESAVGVFRRNETECLQAL</sequence>
<feature type="region of interest" description="Disordered" evidence="1">
    <location>
        <begin position="18"/>
        <end position="52"/>
    </location>
</feature>
<evidence type="ECO:0000313" key="3">
    <source>
        <dbReference type="Proteomes" id="UP000605568"/>
    </source>
</evidence>
<accession>A0ABQ3MIA6</accession>
<comment type="caution">
    <text evidence="2">The sequence shown here is derived from an EMBL/GenBank/DDBJ whole genome shotgun (WGS) entry which is preliminary data.</text>
</comment>
<organism evidence="2 3">
    <name type="scientific">Lentzea cavernae</name>
    <dbReference type="NCBI Taxonomy" id="2020703"/>
    <lineage>
        <taxon>Bacteria</taxon>
        <taxon>Bacillati</taxon>
        <taxon>Actinomycetota</taxon>
        <taxon>Actinomycetes</taxon>
        <taxon>Pseudonocardiales</taxon>
        <taxon>Pseudonocardiaceae</taxon>
        <taxon>Lentzea</taxon>
    </lineage>
</organism>
<dbReference type="EMBL" id="BNAR01000006">
    <property type="protein sequence ID" value="GHH43742.1"/>
    <property type="molecule type" value="Genomic_DNA"/>
</dbReference>
<protein>
    <submittedName>
        <fullName evidence="2">Uncharacterized protein</fullName>
    </submittedName>
</protein>
<name>A0ABQ3MIA6_9PSEU</name>
<evidence type="ECO:0000313" key="2">
    <source>
        <dbReference type="EMBL" id="GHH43742.1"/>
    </source>
</evidence>
<gene>
    <name evidence="2" type="ORF">GCM10017774_41800</name>
</gene>
<proteinExistence type="predicted"/>
<evidence type="ECO:0000256" key="1">
    <source>
        <dbReference type="SAM" id="MobiDB-lite"/>
    </source>
</evidence>
<dbReference type="Proteomes" id="UP000605568">
    <property type="component" value="Unassembled WGS sequence"/>
</dbReference>
<keyword evidence="3" id="KW-1185">Reference proteome</keyword>